<evidence type="ECO:0000256" key="2">
    <source>
        <dbReference type="ARBA" id="ARBA00022670"/>
    </source>
</evidence>
<feature type="compositionally biased region" description="Basic and acidic residues" evidence="4">
    <location>
        <begin position="93"/>
        <end position="107"/>
    </location>
</feature>
<feature type="region of interest" description="Disordered" evidence="4">
    <location>
        <begin position="250"/>
        <end position="271"/>
    </location>
</feature>
<dbReference type="EMBL" id="JABEXW010000540">
    <property type="protein sequence ID" value="KAF4962439.1"/>
    <property type="molecule type" value="Genomic_DNA"/>
</dbReference>
<dbReference type="SUPFAM" id="SSF54001">
    <property type="entry name" value="Cysteine proteinases"/>
    <property type="match status" value="1"/>
</dbReference>
<dbReference type="AlphaFoldDB" id="A0A8H4TR97"/>
<dbReference type="PROSITE" id="PS50600">
    <property type="entry name" value="ULP_PROTEASE"/>
    <property type="match status" value="1"/>
</dbReference>
<sequence length="671" mass="74405">MSSLKATDDLGPGSSHHKSMLRCSLHDSTFASNIPERASSEGLPNNPKTPSINSRSTSAALHQAPRATGTHSTFFQPPDYGMDDTNSQKGKNKSTEKMTRQSFDTDIHQLSTKTVPTAVNSHKSHLSDEMNTGQPQRAQKRPKFSSLHESSEPPPRQARRRRQNLQSSRLPGPSSSSKTMIPSSGDGNSWSSFVDLRGLSLPSSSYTRHHLPMDDPETYDDEIKEFGPLLTKFYTDKLQADFVRHHLPNIISSPNQVPPTSTSPSTHPQPKLMSPFDPVLSSQWIKARQQVQDCAQLTDDVVEALLRLVARESQTPQAKIIDPLWFQIDGQHSHRQLPDSCLSILSKHPVAYVPLYDRVRRGHWTLAVVRQETPGLSMSRDLRVWSAFERLLGKEDAQEHEFRFHPGGGPQQTDLVSCGVFVVAALDSLLNNRDVYKLQTREDAKQTLLTLISGATEAQSNTRAYNHAKSPPAPNPSHDNALSEGLNRSNATFSSTGGGESPSLRSKTEETEALITNMSSWISNNPQPELGERAQELWGSAESLLARSEAFKRRAQLFKPVASVLNLSHNLVTLTDSTKPGEPGSIWSSETERQMWQNHAQSIQTLIRTRSVLFDPATIGENTLEAFRSDLHALAMKGEQLEKQHKQAQAVRSLKDSLLLVKKVFGTDGEL</sequence>
<comment type="caution">
    <text evidence="6">The sequence shown here is derived from an EMBL/GenBank/DDBJ whole genome shotgun (WGS) entry which is preliminary data.</text>
</comment>
<feature type="compositionally biased region" description="Polar residues" evidence="4">
    <location>
        <begin position="108"/>
        <end position="121"/>
    </location>
</feature>
<protein>
    <recommendedName>
        <fullName evidence="5">Ubiquitin-like protease family profile domain-containing protein</fullName>
    </recommendedName>
</protein>
<evidence type="ECO:0000313" key="7">
    <source>
        <dbReference type="Proteomes" id="UP000622797"/>
    </source>
</evidence>
<feature type="domain" description="Ubiquitin-like protease family profile" evidence="5">
    <location>
        <begin position="278"/>
        <end position="429"/>
    </location>
</feature>
<evidence type="ECO:0000256" key="1">
    <source>
        <dbReference type="ARBA" id="ARBA00005234"/>
    </source>
</evidence>
<feature type="compositionally biased region" description="Polar residues" evidence="4">
    <location>
        <begin position="486"/>
        <end position="495"/>
    </location>
</feature>
<dbReference type="InterPro" id="IPR038765">
    <property type="entry name" value="Papain-like_cys_pep_sf"/>
</dbReference>
<accession>A0A8H4TR97</accession>
<evidence type="ECO:0000313" key="6">
    <source>
        <dbReference type="EMBL" id="KAF4962439.1"/>
    </source>
</evidence>
<comment type="similarity">
    <text evidence="1">Belongs to the peptidase C48 family.</text>
</comment>
<dbReference type="Gene3D" id="3.40.395.10">
    <property type="entry name" value="Adenoviral Proteinase, Chain A"/>
    <property type="match status" value="1"/>
</dbReference>
<evidence type="ECO:0000256" key="3">
    <source>
        <dbReference type="ARBA" id="ARBA00022801"/>
    </source>
</evidence>
<organism evidence="6 7">
    <name type="scientific">Fusarium sarcochroum</name>
    <dbReference type="NCBI Taxonomy" id="1208366"/>
    <lineage>
        <taxon>Eukaryota</taxon>
        <taxon>Fungi</taxon>
        <taxon>Dikarya</taxon>
        <taxon>Ascomycota</taxon>
        <taxon>Pezizomycotina</taxon>
        <taxon>Sordariomycetes</taxon>
        <taxon>Hypocreomycetidae</taxon>
        <taxon>Hypocreales</taxon>
        <taxon>Nectriaceae</taxon>
        <taxon>Fusarium</taxon>
        <taxon>Fusarium lateritium species complex</taxon>
    </lineage>
</organism>
<dbReference type="GO" id="GO:0019783">
    <property type="term" value="F:ubiquitin-like protein peptidase activity"/>
    <property type="evidence" value="ECO:0007669"/>
    <property type="project" value="UniProtKB-ARBA"/>
</dbReference>
<dbReference type="OrthoDB" id="5071693at2759"/>
<gene>
    <name evidence="6" type="ORF">FSARC_9468</name>
</gene>
<reference evidence="6" key="2">
    <citation type="submission" date="2020-05" db="EMBL/GenBank/DDBJ databases">
        <authorList>
            <person name="Kim H.-S."/>
            <person name="Proctor R.H."/>
            <person name="Brown D.W."/>
        </authorList>
    </citation>
    <scope>NUCLEOTIDE SEQUENCE</scope>
    <source>
        <strain evidence="6">NRRL 20472</strain>
    </source>
</reference>
<feature type="compositionally biased region" description="Low complexity" evidence="4">
    <location>
        <begin position="164"/>
        <end position="184"/>
    </location>
</feature>
<feature type="region of interest" description="Disordered" evidence="4">
    <location>
        <begin position="460"/>
        <end position="509"/>
    </location>
</feature>
<dbReference type="GO" id="GO:0006508">
    <property type="term" value="P:proteolysis"/>
    <property type="evidence" value="ECO:0007669"/>
    <property type="project" value="UniProtKB-KW"/>
</dbReference>
<keyword evidence="3" id="KW-0378">Hydrolase</keyword>
<name>A0A8H4TR97_9HYPO</name>
<keyword evidence="2" id="KW-0645">Protease</keyword>
<feature type="compositionally biased region" description="Polar residues" evidence="4">
    <location>
        <begin position="42"/>
        <end position="60"/>
    </location>
</feature>
<keyword evidence="7" id="KW-1185">Reference proteome</keyword>
<proteinExistence type="inferred from homology"/>
<dbReference type="InterPro" id="IPR003653">
    <property type="entry name" value="Peptidase_C48_C"/>
</dbReference>
<evidence type="ECO:0000259" key="5">
    <source>
        <dbReference type="PROSITE" id="PS50600"/>
    </source>
</evidence>
<dbReference type="GO" id="GO:0008234">
    <property type="term" value="F:cysteine-type peptidase activity"/>
    <property type="evidence" value="ECO:0007669"/>
    <property type="project" value="InterPro"/>
</dbReference>
<dbReference type="Proteomes" id="UP000622797">
    <property type="component" value="Unassembled WGS sequence"/>
</dbReference>
<reference evidence="6" key="1">
    <citation type="journal article" date="2020" name="BMC Genomics">
        <title>Correction to: Identification and distribution of gene clusters required for synthesis of sphingolipid metabolism inhibitors in diverse species of the filamentous fungus Fusarium.</title>
        <authorList>
            <person name="Kim H.S."/>
            <person name="Lohmar J.M."/>
            <person name="Busman M."/>
            <person name="Brown D.W."/>
            <person name="Naumann T.A."/>
            <person name="Divon H.H."/>
            <person name="Lysoe E."/>
            <person name="Uhlig S."/>
            <person name="Proctor R.H."/>
        </authorList>
    </citation>
    <scope>NUCLEOTIDE SEQUENCE</scope>
    <source>
        <strain evidence="6">NRRL 20472</strain>
    </source>
</reference>
<feature type="compositionally biased region" description="Low complexity" evidence="4">
    <location>
        <begin position="252"/>
        <end position="270"/>
    </location>
</feature>
<feature type="region of interest" description="Disordered" evidence="4">
    <location>
        <begin position="1"/>
        <end position="186"/>
    </location>
</feature>
<evidence type="ECO:0000256" key="4">
    <source>
        <dbReference type="SAM" id="MobiDB-lite"/>
    </source>
</evidence>